<organism evidence="2 3">
    <name type="scientific">candidate division KSB3 bacterium</name>
    <dbReference type="NCBI Taxonomy" id="2044937"/>
    <lineage>
        <taxon>Bacteria</taxon>
        <taxon>candidate division KSB3</taxon>
    </lineage>
</organism>
<keyword evidence="1" id="KW-0472">Membrane</keyword>
<dbReference type="Proteomes" id="UP000229740">
    <property type="component" value="Unassembled WGS sequence"/>
</dbReference>
<feature type="transmembrane region" description="Helical" evidence="1">
    <location>
        <begin position="32"/>
        <end position="52"/>
    </location>
</feature>
<reference evidence="2 3" key="1">
    <citation type="submission" date="2017-10" db="EMBL/GenBank/DDBJ databases">
        <title>Novel microbial diversity and functional potential in the marine mammal oral microbiome.</title>
        <authorList>
            <person name="Dudek N.K."/>
            <person name="Sun C.L."/>
            <person name="Burstein D."/>
            <person name="Kantor R.S."/>
            <person name="Aliaga Goltsman D.S."/>
            <person name="Bik E.M."/>
            <person name="Thomas B.C."/>
            <person name="Banfield J.F."/>
            <person name="Relman D.A."/>
        </authorList>
    </citation>
    <scope>NUCLEOTIDE SEQUENCE [LARGE SCALE GENOMIC DNA]</scope>
    <source>
        <strain evidence="2">DOLZORAL124_49_17</strain>
    </source>
</reference>
<dbReference type="EMBL" id="PDPS01000041">
    <property type="protein sequence ID" value="PID55910.1"/>
    <property type="molecule type" value="Genomic_DNA"/>
</dbReference>
<proteinExistence type="predicted"/>
<evidence type="ECO:0000313" key="2">
    <source>
        <dbReference type="EMBL" id="PID55910.1"/>
    </source>
</evidence>
<accession>A0A2G6E1J4</accession>
<feature type="transmembrane region" description="Helical" evidence="1">
    <location>
        <begin position="118"/>
        <end position="147"/>
    </location>
</feature>
<gene>
    <name evidence="2" type="ORF">CSB45_13910</name>
</gene>
<dbReference type="AlphaFoldDB" id="A0A2G6E1J4"/>
<feature type="transmembrane region" description="Helical" evidence="1">
    <location>
        <begin position="167"/>
        <end position="185"/>
    </location>
</feature>
<comment type="caution">
    <text evidence="2">The sequence shown here is derived from an EMBL/GenBank/DDBJ whole genome shotgun (WGS) entry which is preliminary data.</text>
</comment>
<name>A0A2G6E1J4_9BACT</name>
<keyword evidence="1" id="KW-0812">Transmembrane</keyword>
<feature type="transmembrane region" description="Helical" evidence="1">
    <location>
        <begin position="72"/>
        <end position="97"/>
    </location>
</feature>
<evidence type="ECO:0000256" key="1">
    <source>
        <dbReference type="SAM" id="Phobius"/>
    </source>
</evidence>
<evidence type="ECO:0008006" key="4">
    <source>
        <dbReference type="Google" id="ProtNLM"/>
    </source>
</evidence>
<evidence type="ECO:0000313" key="3">
    <source>
        <dbReference type="Proteomes" id="UP000229740"/>
    </source>
</evidence>
<protein>
    <recommendedName>
        <fullName evidence="4">Yip1 domain-containing protein</fullName>
    </recommendedName>
</protein>
<keyword evidence="1" id="KW-1133">Transmembrane helix</keyword>
<sequence>MPAADVRQQSFAGSVLSLFIQPFRIVWKLMKWIIFLILHILLIPLRFLQWLYHHLRIYTDTICHSFKCLSGLFGLICFGVIGVLAVLSVLHIGPLIVLERLWGGVDLRNTLTVMGKTLAVAGGGLIGLTVGGFLLSFLVVFVLITVYSALKIFLEVLNELTNERKKLIAMFVVAVVIFVVLYLSLQGRLL</sequence>